<organism evidence="3">
    <name type="scientific">uncultured Sulfurovum sp</name>
    <dbReference type="NCBI Taxonomy" id="269237"/>
    <lineage>
        <taxon>Bacteria</taxon>
        <taxon>Pseudomonadati</taxon>
        <taxon>Campylobacterota</taxon>
        <taxon>Epsilonproteobacteria</taxon>
        <taxon>Campylobacterales</taxon>
        <taxon>Sulfurovaceae</taxon>
        <taxon>Sulfurovum</taxon>
        <taxon>environmental samples</taxon>
    </lineage>
</organism>
<protein>
    <submittedName>
        <fullName evidence="3">Outer membrane lipoprotein-sorting protein</fullName>
    </submittedName>
</protein>
<dbReference type="AlphaFoldDB" id="A0A6S6UEE9"/>
<dbReference type="CDD" id="cd16329">
    <property type="entry name" value="LolA_like"/>
    <property type="match status" value="1"/>
</dbReference>
<feature type="signal peptide" evidence="1">
    <location>
        <begin position="1"/>
        <end position="27"/>
    </location>
</feature>
<dbReference type="EMBL" id="CACVAS010000128">
    <property type="protein sequence ID" value="CAA6825299.1"/>
    <property type="molecule type" value="Genomic_DNA"/>
</dbReference>
<dbReference type="Pfam" id="PF17131">
    <property type="entry name" value="LolA_like"/>
    <property type="match status" value="1"/>
</dbReference>
<evidence type="ECO:0000256" key="1">
    <source>
        <dbReference type="SAM" id="SignalP"/>
    </source>
</evidence>
<evidence type="ECO:0000259" key="2">
    <source>
        <dbReference type="Pfam" id="PF17131"/>
    </source>
</evidence>
<sequence length="270" mass="31155">MEKIMNTKKLLMGLTLGLSLITTSILADDAKARAIMEKVDARDDGKTLEQDMSMVLIDKNGKTRTRDLHTYSKDFGVDEYQIMFFKSPADVKNTAFLTYDYDNAKKDDDQWLYLPALKKVKRIPSSDKSGSFMGSDFSYFDMTDRNLQDFDYTLLKEIKVRGNDAWMIEAVPRTKKVIKESGYTKSIAIIRKDNYVAVRAINFMRNGKKKYMDISKLHKESGVWLADEMSMTTKKGKRTLHKTVLKFNNKKLNKNISDNVFTTRRLEKGL</sequence>
<name>A0A6S6UEE9_9BACT</name>
<feature type="domain" description="Uncharacterized protein TP-0789" evidence="2">
    <location>
        <begin position="78"/>
        <end position="268"/>
    </location>
</feature>
<dbReference type="Gene3D" id="2.50.20.10">
    <property type="entry name" value="Lipoprotein localisation LolA/LolB/LppX"/>
    <property type="match status" value="1"/>
</dbReference>
<keyword evidence="3" id="KW-0449">Lipoprotein</keyword>
<reference evidence="3" key="1">
    <citation type="submission" date="2020-01" db="EMBL/GenBank/DDBJ databases">
        <authorList>
            <person name="Meier V. D."/>
            <person name="Meier V D."/>
        </authorList>
    </citation>
    <scope>NUCLEOTIDE SEQUENCE</scope>
    <source>
        <strain evidence="3">HLG_WM_MAG_01</strain>
    </source>
</reference>
<evidence type="ECO:0000313" key="3">
    <source>
        <dbReference type="EMBL" id="CAA6825299.1"/>
    </source>
</evidence>
<gene>
    <name evidence="3" type="ORF">HELGO_WM7084</name>
</gene>
<accession>A0A6S6UEE9</accession>
<proteinExistence type="predicted"/>
<feature type="chain" id="PRO_5027828458" evidence="1">
    <location>
        <begin position="28"/>
        <end position="270"/>
    </location>
</feature>
<keyword evidence="1" id="KW-0732">Signal</keyword>
<dbReference type="InterPro" id="IPR033399">
    <property type="entry name" value="TP_0789-like"/>
</dbReference>